<dbReference type="EMBL" id="CP096246">
    <property type="protein sequence ID" value="WFG96408.1"/>
    <property type="molecule type" value="Genomic_DNA"/>
</dbReference>
<evidence type="ECO:0000313" key="2">
    <source>
        <dbReference type="Proteomes" id="UP001214629"/>
    </source>
</evidence>
<accession>A0AAX3SZ36</accession>
<dbReference type="AlphaFoldDB" id="A0AAX3SZ36"/>
<dbReference type="RefSeq" id="WP_277938726.1">
    <property type="nucleotide sequence ID" value="NZ_CP096246.1"/>
</dbReference>
<dbReference type="Proteomes" id="UP001214629">
    <property type="component" value="Chromosome"/>
</dbReference>
<sequence>MNYRSKTTPSDIAQKEVFGYKISEEPTGNAPNAPINEPIPSSLSKTGLSIYEFSFRWYF</sequence>
<protein>
    <submittedName>
        <fullName evidence="1">Uncharacterized protein</fullName>
    </submittedName>
</protein>
<name>A0AAX3SZ36_SPICI</name>
<proteinExistence type="predicted"/>
<organism evidence="1 2">
    <name type="scientific">Spiroplasma citri</name>
    <dbReference type="NCBI Taxonomy" id="2133"/>
    <lineage>
        <taxon>Bacteria</taxon>
        <taxon>Bacillati</taxon>
        <taxon>Mycoplasmatota</taxon>
        <taxon>Mollicutes</taxon>
        <taxon>Entomoplasmatales</taxon>
        <taxon>Spiroplasmataceae</taxon>
        <taxon>Spiroplasma</taxon>
    </lineage>
</organism>
<reference evidence="1 2" key="1">
    <citation type="submission" date="2022-04" db="EMBL/GenBank/DDBJ databases">
        <title>Whole genome of Spiroplasma citri.</title>
        <authorList>
            <person name="Khanchezar A."/>
            <person name="Izadpanah K."/>
            <person name="Taghavi M."/>
            <person name="Ghorbani A."/>
            <person name="Beven L."/>
        </authorList>
    </citation>
    <scope>NUCLEOTIDE SEQUENCE [LARGE SCALE GENOMIC DNA]</scope>
    <source>
        <strain evidence="1 2">D4</strain>
    </source>
</reference>
<evidence type="ECO:0000313" key="1">
    <source>
        <dbReference type="EMBL" id="WFG96408.1"/>
    </source>
</evidence>
<keyword evidence="2" id="KW-1185">Reference proteome</keyword>
<gene>
    <name evidence="1" type="ORF">M0C40_10120</name>
</gene>